<feature type="coiled-coil region" evidence="11">
    <location>
        <begin position="871"/>
        <end position="960"/>
    </location>
</feature>
<dbReference type="FunFam" id="2.10.25.10:FF:000188">
    <property type="entry name" value="Laminin subunit gamma 2"/>
    <property type="match status" value="1"/>
</dbReference>
<dbReference type="OrthoDB" id="8545473at2759"/>
<keyword evidence="6" id="KW-0084">Basement membrane</keyword>
<keyword evidence="2" id="KW-0964">Secreted</keyword>
<evidence type="ECO:0000256" key="6">
    <source>
        <dbReference type="ARBA" id="ARBA00022869"/>
    </source>
</evidence>
<dbReference type="Pfam" id="PF00052">
    <property type="entry name" value="Laminin_B"/>
    <property type="match status" value="1"/>
</dbReference>
<dbReference type="Pfam" id="PF02210">
    <property type="entry name" value="Laminin_G_2"/>
    <property type="match status" value="4"/>
</dbReference>
<feature type="domain" description="Laminin G" evidence="13">
    <location>
        <begin position="1471"/>
        <end position="1659"/>
    </location>
</feature>
<dbReference type="EMBL" id="CVRI01000037">
    <property type="protein sequence ID" value="CRK93563.1"/>
    <property type="molecule type" value="Genomic_DNA"/>
</dbReference>
<feature type="compositionally biased region" description="Polar residues" evidence="12">
    <location>
        <begin position="1585"/>
        <end position="1594"/>
    </location>
</feature>
<feature type="coiled-coil region" evidence="11">
    <location>
        <begin position="1104"/>
        <end position="1134"/>
    </location>
</feature>
<keyword evidence="7 10" id="KW-1015">Disulfide bond</keyword>
<dbReference type="InterPro" id="IPR013320">
    <property type="entry name" value="ConA-like_dom_sf"/>
</dbReference>
<dbReference type="FunFam" id="2.10.25.10:FF:000242">
    <property type="entry name" value="Laminin subunit alpha 1"/>
    <property type="match status" value="1"/>
</dbReference>
<dbReference type="Pfam" id="PF00053">
    <property type="entry name" value="EGF_laminin"/>
    <property type="match status" value="7"/>
</dbReference>
<evidence type="ECO:0000259" key="14">
    <source>
        <dbReference type="PROSITE" id="PS50027"/>
    </source>
</evidence>
<gene>
    <name evidence="16" type="ORF">CLUMA_CG007096</name>
</gene>
<feature type="disulfide bond" evidence="10">
    <location>
        <begin position="577"/>
        <end position="586"/>
    </location>
</feature>
<dbReference type="FunFam" id="2.60.120.200:FF:000200">
    <property type="entry name" value="Laminin subunit alpha-3"/>
    <property type="match status" value="1"/>
</dbReference>
<dbReference type="CDD" id="cd00055">
    <property type="entry name" value="EGF_Lam"/>
    <property type="match status" value="8"/>
</dbReference>
<dbReference type="SMART" id="SM00281">
    <property type="entry name" value="LamB"/>
    <property type="match status" value="1"/>
</dbReference>
<dbReference type="FunFam" id="2.10.25.10:FF:000074">
    <property type="entry name" value="Laminin subunit alpha"/>
    <property type="match status" value="1"/>
</dbReference>
<evidence type="ECO:0000256" key="11">
    <source>
        <dbReference type="SAM" id="Coils"/>
    </source>
</evidence>
<dbReference type="Gene3D" id="2.60.120.200">
    <property type="match status" value="5"/>
</dbReference>
<feature type="domain" description="Laminin IV type A" evidence="15">
    <location>
        <begin position="294"/>
        <end position="516"/>
    </location>
</feature>
<feature type="domain" description="Laminin EGF-like" evidence="14">
    <location>
        <begin position="181"/>
        <end position="226"/>
    </location>
</feature>
<evidence type="ECO:0000256" key="9">
    <source>
        <dbReference type="ARBA" id="ARBA00023292"/>
    </source>
</evidence>
<keyword evidence="3" id="KW-0272">Extracellular matrix</keyword>
<dbReference type="PANTHER" id="PTHR10574:SF365">
    <property type="entry name" value="NETRIN-A-RELATED"/>
    <property type="match status" value="1"/>
</dbReference>
<evidence type="ECO:0000256" key="2">
    <source>
        <dbReference type="ARBA" id="ARBA00022525"/>
    </source>
</evidence>
<dbReference type="PANTHER" id="PTHR10574">
    <property type="entry name" value="NETRIN/LAMININ-RELATED"/>
    <property type="match status" value="1"/>
</dbReference>
<dbReference type="GO" id="GO:0009888">
    <property type="term" value="P:tissue development"/>
    <property type="evidence" value="ECO:0007669"/>
    <property type="project" value="TreeGrafter"/>
</dbReference>
<evidence type="ECO:0000256" key="7">
    <source>
        <dbReference type="ARBA" id="ARBA00023157"/>
    </source>
</evidence>
<dbReference type="SMART" id="SM00282">
    <property type="entry name" value="LamG"/>
    <property type="match status" value="5"/>
</dbReference>
<evidence type="ECO:0000256" key="4">
    <source>
        <dbReference type="ARBA" id="ARBA00022729"/>
    </source>
</evidence>
<keyword evidence="4" id="KW-0732">Signal</keyword>
<feature type="domain" description="Laminin G" evidence="13">
    <location>
        <begin position="1273"/>
        <end position="1459"/>
    </location>
</feature>
<dbReference type="SUPFAM" id="SSF57196">
    <property type="entry name" value="EGF/Laminin"/>
    <property type="match status" value="6"/>
</dbReference>
<proteinExistence type="predicted"/>
<evidence type="ECO:0000259" key="15">
    <source>
        <dbReference type="PROSITE" id="PS51115"/>
    </source>
</evidence>
<dbReference type="InterPro" id="IPR000034">
    <property type="entry name" value="Laminin_IV"/>
</dbReference>
<dbReference type="SMART" id="SM00180">
    <property type="entry name" value="EGF_Lam"/>
    <property type="match status" value="8"/>
</dbReference>
<feature type="disulfide bond" evidence="10">
    <location>
        <begin position="107"/>
        <end position="116"/>
    </location>
</feature>
<evidence type="ECO:0000313" key="16">
    <source>
        <dbReference type="EMBL" id="CRK93563.1"/>
    </source>
</evidence>
<dbReference type="InterPro" id="IPR056863">
    <property type="entry name" value="LMN_ATRN_NET-like_EGF"/>
</dbReference>
<feature type="domain" description="Laminin EGF-like" evidence="14">
    <location>
        <begin position="37"/>
        <end position="85"/>
    </location>
</feature>
<feature type="disulfide bond" evidence="10">
    <location>
        <begin position="181"/>
        <end position="193"/>
    </location>
</feature>
<feature type="domain" description="Laminin EGF-like" evidence="14">
    <location>
        <begin position="658"/>
        <end position="705"/>
    </location>
</feature>
<protein>
    <submittedName>
        <fullName evidence="16">CLUMA_CG007096, isoform A</fullName>
    </submittedName>
</protein>
<feature type="domain" description="Laminin EGF-like" evidence="14">
    <location>
        <begin position="558"/>
        <end position="603"/>
    </location>
</feature>
<sequence>MRLKSVIRSHYDNNSNASNEKKLEGLDLNVGSTPICCNCHISGSEDRVWDTRTGQCKCRSHVIGRTCDRCERGYWNIDSKKGCVQCACNINGSEEHPCDVHTGQCRCKPGVEGVNCDRCRPGYYGYSPSGCKQCSICDSSAKTCDQETGRCVCPPRSHGSECQHCYPNTWGWEYIKGCKDCDCNSIGSLKQSCDVKTGQCVCKEGYIGRTCDYCAVGYYGYPNCQKCNCDTSGSLNLEGNEIIDCDDRGQCSCKDLTTGLKCDECRQATFGLSQSNPSGCTRCFCFGRSQECKQNPYIWGQIRLMGPRNVTVHYINDRRSNKDILQVVVTHFRNNQIYREGGRITSFNGLAVFPSYSGNVTIGSRQAFHHPFYFQLPKEFLGDRTRSYGGFLNYSINQEGCSSKLNDETLREFPLVQLHTHYKLLLDYFHPESFNTSMTSSSYHVVLHESYWRYNSNGYNISRAVMMTALQNIKHIFLRSTTCPDFTEVVLVNVTLHNGMPVNGNHNAAIASGVEKCECPEMYSGDSCQNPADGYYRWRNETIHSTMLEDLIGKVLPCDCNGRSDICDQENGKCLNCKHNTGGDYCEICAEGYYGHPEEECSPCPCPETNKNFARGCYVTQTSVSCRCREGYTGPLCDRCDKGFFGYPQHVDGYCESCDCNPEGIVSDECDELTGQCNCKRGVIGRRCDRCELPRHLLIDYQCQLCDNCTQTLLDTIDEMMYQFEINTQDTNLHNLKAPWIKLYTLSNETDELSGKFDEYFDAVDAVDNFNDLATDELMTKAESINNRASKVSAYSDKRLQKSDKMKIDAESILMDIRDITGVVQETIINLENYGSDDHHIKLPIALREAQMYLNDIKHRSKNMPQSQESLKCANEKFDFWSDELETLTKQNKKLENYLTARKIFNERLDDLKNLTHRTFRDASETEAFLTKNRKDFEKLKETANELNNKNDEVENFLNEEIIAQSDTMMESLHDTIAKLKIDNNDLVYLNDVVDKTINERGNELELMKTTIIPEARDHAEDLSRRSKIIVDLFQHSKDGARVAMLAGTAHKNISDAIDSARDAADKAYKAAVFSNDKLNPVDPEEETMIEKGQDLSLESEAIQSDAENQISKIKDLKEMLNEQQGIVQNMSNLIKTSGKANNEMSALITKLGNSETRKTVQESSVDADEILEGMKNIEKETLDMNDDVKKLKERLEDLDPEWDSKYGLAEENVAKSLINIREANNTWHVNEPTIRQQNEKFAAWNESFSLKLQELRAKIAQAKHAAESIRVSVESTEEDCVRSYFPTTIGPSTSNIIVMTIALSSKNSNSPLLFLQGEDQKFIALEMINRKIYLLWNLGADTGIIMHPMEIQPRDPKYDDAWYKIEVKRTMNIGSLTVRRMTNEGEFAKSNEVSGATSQDYTRITTDTTSRVYLGGVPDSLRPVEMKSINGLAVIVHQLFIDHLQVGLWHFASSEGKCEGAMLGATETSESSRHFNGLGYSVVRSLSSRAHPKKVFSLQITFKTFDENALIFLTVDEKNNRSISLTLYEGKLVFRIDYGGESQLEINTTNRYNTGNWVNVEAAREFTPKRSTENGSLKVDNEEPQTGSPTKPVTSALLPDVSRELFYLGGVPPGFKTGTTKAPGADYNFFGCLRDVLINGENFDPLDSQSFFGVEPSCKEVVSKAGFNGNGYLELPSHSLKKRANFGFVFRTLQSDCLLLFSGYPPQTMADYDAKDVRGNFSVSLINGHVNVWVDAGKGRVELESNLTLNDGEFHVVNVNKIGRRFELRINDNLQTTNTLAATPALVNSPEEFGGLFVGGVPDFPEFDNLAPTFTGLHGAIKDIVFNNKTISFGEVMSFKNVHIGGLGPPMGMGTMLMKSEPAGMKFKETTEDCQRLIEQQLLSFPDMIECISCQQVGSYSYEPNAFKFGNGPHSFSMVQIPSRNLWHRNFNIQFDFRTFYPDGFLFAAPDSREKPKHYAYLYLRNGNLILVLRSRRREEISLPVKINDGLWHHVTIDSRNHIVTLSVSRNGKSPGNVVSQAKIKIPKKFFVANSLFIGGLPQKPPKFHRDVTSRKEDFRGCIRRFHVNTITQDLARRYNNLGQCFPRVERGSYFSGDAFAEYKKEFNVGKHLEIEMDFKSSELSGILLSIADPHIGSPSLSIEVFNGKVIMSCDLGDGETFRAETKFKSKFSLCDNKWHNISALYDTHQVAIRIDDQPFVVAYASSRNIGKLQTKSPLYIGGMPESAPSRTVMMRENFKGCIRNVKLSSGINGMGIVDWTDMDQLHNVLLNECPSGVK</sequence>
<keyword evidence="5" id="KW-0677">Repeat</keyword>
<evidence type="ECO:0000256" key="3">
    <source>
        <dbReference type="ARBA" id="ARBA00022530"/>
    </source>
</evidence>
<feature type="domain" description="Laminin G" evidence="13">
    <location>
        <begin position="1907"/>
        <end position="2086"/>
    </location>
</feature>
<dbReference type="CDD" id="cd00110">
    <property type="entry name" value="LamG"/>
    <property type="match status" value="5"/>
</dbReference>
<comment type="subcellular location">
    <subcellularLocation>
        <location evidence="1">Secreted</location>
        <location evidence="1">Extracellular space</location>
        <location evidence="1">Extracellular matrix</location>
        <location evidence="1">Basement membrane</location>
    </subcellularLocation>
</comment>
<dbReference type="Proteomes" id="UP000183832">
    <property type="component" value="Unassembled WGS sequence"/>
</dbReference>
<dbReference type="PROSITE" id="PS51115">
    <property type="entry name" value="LAMININ_IVA"/>
    <property type="match status" value="1"/>
</dbReference>
<feature type="domain" description="Laminin EGF-like" evidence="14">
    <location>
        <begin position="86"/>
        <end position="133"/>
    </location>
</feature>
<dbReference type="GO" id="GO:0048731">
    <property type="term" value="P:system development"/>
    <property type="evidence" value="ECO:0007669"/>
    <property type="project" value="UniProtKB-ARBA"/>
</dbReference>
<keyword evidence="9 10" id="KW-0424">Laminin EGF-like domain</keyword>
<feature type="disulfide bond" evidence="10">
    <location>
        <begin position="658"/>
        <end position="670"/>
    </location>
</feature>
<feature type="disulfide bond" evidence="10">
    <location>
        <begin position="660"/>
        <end position="677"/>
    </location>
</feature>
<dbReference type="PROSITE" id="PS50027">
    <property type="entry name" value="EGF_LAM_2"/>
    <property type="match status" value="6"/>
</dbReference>
<dbReference type="PROSITE" id="PS01248">
    <property type="entry name" value="EGF_LAM_1"/>
    <property type="match status" value="5"/>
</dbReference>
<keyword evidence="17" id="KW-1185">Reference proteome</keyword>
<dbReference type="InterPro" id="IPR001791">
    <property type="entry name" value="Laminin_G"/>
</dbReference>
<dbReference type="PROSITE" id="PS50025">
    <property type="entry name" value="LAM_G_DOMAIN"/>
    <property type="match status" value="5"/>
</dbReference>
<evidence type="ECO:0000256" key="12">
    <source>
        <dbReference type="SAM" id="MobiDB-lite"/>
    </source>
</evidence>
<dbReference type="STRING" id="568069.A0A1J1I025"/>
<comment type="caution">
    <text evidence="10">Lacks conserved residue(s) required for the propagation of feature annotation.</text>
</comment>
<evidence type="ECO:0000256" key="5">
    <source>
        <dbReference type="ARBA" id="ARBA00022737"/>
    </source>
</evidence>
<feature type="disulfide bond" evidence="10">
    <location>
        <begin position="183"/>
        <end position="200"/>
    </location>
</feature>
<dbReference type="GO" id="GO:0009887">
    <property type="term" value="P:animal organ morphogenesis"/>
    <property type="evidence" value="ECO:0007669"/>
    <property type="project" value="TreeGrafter"/>
</dbReference>
<feature type="disulfide bond" evidence="10">
    <location>
        <begin position="58"/>
        <end position="67"/>
    </location>
</feature>
<evidence type="ECO:0000256" key="1">
    <source>
        <dbReference type="ARBA" id="ARBA00004302"/>
    </source>
</evidence>
<dbReference type="InterPro" id="IPR002049">
    <property type="entry name" value="LE_dom"/>
</dbReference>
<feature type="disulfide bond" evidence="10">
    <location>
        <begin position="88"/>
        <end position="105"/>
    </location>
</feature>
<feature type="disulfide bond" evidence="10">
    <location>
        <begin position="86"/>
        <end position="98"/>
    </location>
</feature>
<evidence type="ECO:0000256" key="8">
    <source>
        <dbReference type="ARBA" id="ARBA00023180"/>
    </source>
</evidence>
<keyword evidence="8" id="KW-0325">Glycoprotein</keyword>
<accession>A0A1J1I025</accession>
<dbReference type="Gene3D" id="2.10.25.10">
    <property type="entry name" value="Laminin"/>
    <property type="match status" value="6"/>
</dbReference>
<feature type="disulfide bond" evidence="10">
    <location>
        <begin position="202"/>
        <end position="211"/>
    </location>
</feature>
<feature type="domain" description="Laminin G" evidence="13">
    <location>
        <begin position="2091"/>
        <end position="2275"/>
    </location>
</feature>
<evidence type="ECO:0000256" key="10">
    <source>
        <dbReference type="PROSITE-ProRule" id="PRU00460"/>
    </source>
</evidence>
<dbReference type="GO" id="GO:0005604">
    <property type="term" value="C:basement membrane"/>
    <property type="evidence" value="ECO:0007669"/>
    <property type="project" value="UniProtKB-SubCell"/>
</dbReference>
<dbReference type="PRINTS" id="PR00011">
    <property type="entry name" value="EGFLAMININ"/>
</dbReference>
<feature type="disulfide bond" evidence="10">
    <location>
        <begin position="39"/>
        <end position="56"/>
    </location>
</feature>
<dbReference type="SUPFAM" id="SSF49899">
    <property type="entry name" value="Concanavalin A-like lectins/glucanases"/>
    <property type="match status" value="5"/>
</dbReference>
<dbReference type="Gene3D" id="2.170.300.10">
    <property type="entry name" value="Tie2 ligand-binding domain superfamily"/>
    <property type="match status" value="1"/>
</dbReference>
<name>A0A1J1I025_9DIPT</name>
<evidence type="ECO:0000259" key="13">
    <source>
        <dbReference type="PROSITE" id="PS50025"/>
    </source>
</evidence>
<keyword evidence="11" id="KW-0175">Coiled coil</keyword>
<feature type="domain" description="Laminin G" evidence="13">
    <location>
        <begin position="1663"/>
        <end position="1875"/>
    </location>
</feature>
<feature type="coiled-coil region" evidence="11">
    <location>
        <begin position="1246"/>
        <end position="1273"/>
    </location>
</feature>
<dbReference type="Pfam" id="PF00054">
    <property type="entry name" value="Laminin_G_1"/>
    <property type="match status" value="1"/>
</dbReference>
<organism evidence="16 17">
    <name type="scientific">Clunio marinus</name>
    <dbReference type="NCBI Taxonomy" id="568069"/>
    <lineage>
        <taxon>Eukaryota</taxon>
        <taxon>Metazoa</taxon>
        <taxon>Ecdysozoa</taxon>
        <taxon>Arthropoda</taxon>
        <taxon>Hexapoda</taxon>
        <taxon>Insecta</taxon>
        <taxon>Pterygota</taxon>
        <taxon>Neoptera</taxon>
        <taxon>Endopterygota</taxon>
        <taxon>Diptera</taxon>
        <taxon>Nematocera</taxon>
        <taxon>Chironomoidea</taxon>
        <taxon>Chironomidae</taxon>
        <taxon>Clunio</taxon>
    </lineage>
</organism>
<reference evidence="16 17" key="1">
    <citation type="submission" date="2015-04" db="EMBL/GenBank/DDBJ databases">
        <authorList>
            <person name="Syromyatnikov M.Y."/>
            <person name="Popov V.N."/>
        </authorList>
    </citation>
    <scope>NUCLEOTIDE SEQUENCE [LARGE SCALE GENOMIC DNA]</scope>
</reference>
<dbReference type="FunFam" id="2.10.25.10:FF:000082">
    <property type="entry name" value="Laminin subunit alpha 1"/>
    <property type="match status" value="2"/>
</dbReference>
<dbReference type="FunFam" id="2.10.25.10:FF:000561">
    <property type="entry name" value="Wing blister, isoform B"/>
    <property type="match status" value="1"/>
</dbReference>
<feature type="disulfide bond" evidence="10">
    <location>
        <begin position="253"/>
        <end position="262"/>
    </location>
</feature>
<feature type="disulfide bond" evidence="10">
    <location>
        <begin position="679"/>
        <end position="688"/>
    </location>
</feature>
<dbReference type="InterPro" id="IPR050440">
    <property type="entry name" value="Laminin/Netrin_ECM"/>
</dbReference>
<feature type="domain" description="Laminin EGF-like" evidence="14">
    <location>
        <begin position="227"/>
        <end position="282"/>
    </location>
</feature>
<dbReference type="Pfam" id="PF24973">
    <property type="entry name" value="EGF_LMN_ATRN"/>
    <property type="match status" value="1"/>
</dbReference>
<feature type="region of interest" description="Disordered" evidence="12">
    <location>
        <begin position="1570"/>
        <end position="1595"/>
    </location>
</feature>
<evidence type="ECO:0000313" key="17">
    <source>
        <dbReference type="Proteomes" id="UP000183832"/>
    </source>
</evidence>